<comment type="similarity">
    <text evidence="2 8">Belongs to the major facilitator superfamily. Bcr/CmlA family.</text>
</comment>
<evidence type="ECO:0000256" key="1">
    <source>
        <dbReference type="ARBA" id="ARBA00004651"/>
    </source>
</evidence>
<protein>
    <recommendedName>
        <fullName evidence="8">Bcr/CflA family efflux transporter</fullName>
    </recommendedName>
</protein>
<dbReference type="GO" id="GO:1990961">
    <property type="term" value="P:xenobiotic detoxification by transmembrane export across the plasma membrane"/>
    <property type="evidence" value="ECO:0007669"/>
    <property type="project" value="InterPro"/>
</dbReference>
<keyword evidence="4" id="KW-1003">Cell membrane</keyword>
<feature type="transmembrane region" description="Helical" evidence="8">
    <location>
        <begin position="78"/>
        <end position="94"/>
    </location>
</feature>
<accession>A0A5B8CSD3</accession>
<keyword evidence="8" id="KW-0997">Cell inner membrane</keyword>
<evidence type="ECO:0000313" key="11">
    <source>
        <dbReference type="Proteomes" id="UP000311008"/>
    </source>
</evidence>
<dbReference type="InterPro" id="IPR020846">
    <property type="entry name" value="MFS_dom"/>
</dbReference>
<dbReference type="Pfam" id="PF07690">
    <property type="entry name" value="MFS_1"/>
    <property type="match status" value="1"/>
</dbReference>
<dbReference type="OrthoDB" id="9814303at2"/>
<evidence type="ECO:0000256" key="2">
    <source>
        <dbReference type="ARBA" id="ARBA00006236"/>
    </source>
</evidence>
<dbReference type="KEGG" id="mmec:FIU01_06615"/>
<keyword evidence="11" id="KW-1185">Reference proteome</keyword>
<dbReference type="GO" id="GO:0042910">
    <property type="term" value="F:xenobiotic transmembrane transporter activity"/>
    <property type="evidence" value="ECO:0007669"/>
    <property type="project" value="InterPro"/>
</dbReference>
<sequence>MFKSRSSTLVLVLAALAALAPFAIDTYLPAFHIMAAAFGTDELAIQQSLTLYLLPYALMTLCHGAISDAIGRITTIKWGLAIFMLASVGCAFAPNVQTLWLFRALQGMSGGAGNTVARAMVRDLFSGAQAQRVMATVQLLFGIAPAIAPILGGILLGIHWQAIFIFLALYAAIALWMAVRYLPETMPAEKRIAFSIQGIVQTYGKMLKHKVFLGLIICLGLNFSAFFIYVLASPVFLVKHLHLNSQQFGYLFVPTVTGMMLGSWISRHTAGKIAPTRVLRWAFAWMLIIASANVGLQWWMSMSAHSAWWLSILPIALFNVGMATAMPILSIAALDCYPTLRGTAASAQAFMQMLCSTLCSALIVPLVWHSTLTLAMAMLAMIILSTLLLWFSRQPTTS</sequence>
<evidence type="ECO:0000256" key="7">
    <source>
        <dbReference type="ARBA" id="ARBA00023136"/>
    </source>
</evidence>
<evidence type="ECO:0000256" key="4">
    <source>
        <dbReference type="ARBA" id="ARBA00022475"/>
    </source>
</evidence>
<evidence type="ECO:0000256" key="6">
    <source>
        <dbReference type="ARBA" id="ARBA00022989"/>
    </source>
</evidence>
<feature type="transmembrane region" description="Helical" evidence="8">
    <location>
        <begin position="211"/>
        <end position="236"/>
    </location>
</feature>
<feature type="domain" description="Major facilitator superfamily (MFS) profile" evidence="9">
    <location>
        <begin position="9"/>
        <end position="397"/>
    </location>
</feature>
<dbReference type="InterPro" id="IPR011701">
    <property type="entry name" value="MFS"/>
</dbReference>
<feature type="transmembrane region" description="Helical" evidence="8">
    <location>
        <begin position="162"/>
        <end position="182"/>
    </location>
</feature>
<evidence type="ECO:0000256" key="3">
    <source>
        <dbReference type="ARBA" id="ARBA00022448"/>
    </source>
</evidence>
<comment type="caution">
    <text evidence="8">Lacks conserved residue(s) required for the propagation of feature annotation.</text>
</comment>
<dbReference type="SUPFAM" id="SSF103473">
    <property type="entry name" value="MFS general substrate transporter"/>
    <property type="match status" value="1"/>
</dbReference>
<keyword evidence="5 8" id="KW-0812">Transmembrane</keyword>
<feature type="transmembrane region" description="Helical" evidence="8">
    <location>
        <begin position="349"/>
        <end position="368"/>
    </location>
</feature>
<evidence type="ECO:0000313" key="10">
    <source>
        <dbReference type="EMBL" id="QDC44224.1"/>
    </source>
</evidence>
<dbReference type="AlphaFoldDB" id="A0A5B8CSD3"/>
<evidence type="ECO:0000256" key="5">
    <source>
        <dbReference type="ARBA" id="ARBA00022692"/>
    </source>
</evidence>
<dbReference type="PROSITE" id="PS50850">
    <property type="entry name" value="MFS"/>
    <property type="match status" value="1"/>
</dbReference>
<reference evidence="11" key="1">
    <citation type="journal article" date="2019" name="ISME J.">
        <title>Evolution in action: habitat transition from sediment to the pelagial leads to genome streamlining in Methylophilaceae.</title>
        <authorList>
            <person name="Salcher M."/>
            <person name="Schaefle D."/>
            <person name="Kaspar M."/>
            <person name="Neuenschwander S.M."/>
            <person name="Ghai R."/>
        </authorList>
    </citation>
    <scope>NUCLEOTIDE SEQUENCE [LARGE SCALE GENOMIC DNA]</scope>
    <source>
        <strain evidence="11">MMS-M-51</strain>
    </source>
</reference>
<dbReference type="RefSeq" id="WP_140003556.1">
    <property type="nucleotide sequence ID" value="NZ_CP040946.1"/>
</dbReference>
<dbReference type="EMBL" id="CP040946">
    <property type="protein sequence ID" value="QDC44224.1"/>
    <property type="molecule type" value="Genomic_DNA"/>
</dbReference>
<name>A0A5B8CSD3_9PROT</name>
<proteinExistence type="inferred from homology"/>
<organism evidence="10 11">
    <name type="scientific">Methylophilus medardicus</name>
    <dbReference type="NCBI Taxonomy" id="2588534"/>
    <lineage>
        <taxon>Bacteria</taxon>
        <taxon>Pseudomonadati</taxon>
        <taxon>Pseudomonadota</taxon>
        <taxon>Betaproteobacteria</taxon>
        <taxon>Nitrosomonadales</taxon>
        <taxon>Methylophilaceae</taxon>
        <taxon>Methylophilus</taxon>
    </lineage>
</organism>
<feature type="transmembrane region" description="Helical" evidence="8">
    <location>
        <begin position="374"/>
        <end position="392"/>
    </location>
</feature>
<comment type="subcellular location">
    <subcellularLocation>
        <location evidence="8">Cell inner membrane</location>
        <topology evidence="8">Multi-pass membrane protein</topology>
    </subcellularLocation>
    <subcellularLocation>
        <location evidence="1">Cell membrane</location>
        <topology evidence="1">Multi-pass membrane protein</topology>
    </subcellularLocation>
</comment>
<dbReference type="GO" id="GO:0015385">
    <property type="term" value="F:sodium:proton antiporter activity"/>
    <property type="evidence" value="ECO:0007669"/>
    <property type="project" value="TreeGrafter"/>
</dbReference>
<dbReference type="Proteomes" id="UP000311008">
    <property type="component" value="Chromosome"/>
</dbReference>
<keyword evidence="6 8" id="KW-1133">Transmembrane helix</keyword>
<feature type="transmembrane region" description="Helical" evidence="8">
    <location>
        <begin position="133"/>
        <end position="156"/>
    </location>
</feature>
<feature type="transmembrane region" description="Helical" evidence="8">
    <location>
        <begin position="100"/>
        <end position="121"/>
    </location>
</feature>
<dbReference type="GO" id="GO:0005886">
    <property type="term" value="C:plasma membrane"/>
    <property type="evidence" value="ECO:0007669"/>
    <property type="project" value="UniProtKB-SubCell"/>
</dbReference>
<feature type="transmembrane region" description="Helical" evidence="8">
    <location>
        <begin position="47"/>
        <end position="66"/>
    </location>
</feature>
<feature type="transmembrane region" description="Helical" evidence="8">
    <location>
        <begin position="278"/>
        <end position="300"/>
    </location>
</feature>
<gene>
    <name evidence="10" type="ORF">FIU01_06615</name>
</gene>
<dbReference type="CDD" id="cd17320">
    <property type="entry name" value="MFS_MdfA_MDR_like"/>
    <property type="match status" value="1"/>
</dbReference>
<keyword evidence="3 8" id="KW-0813">Transport</keyword>
<evidence type="ECO:0000256" key="8">
    <source>
        <dbReference type="RuleBase" id="RU365088"/>
    </source>
</evidence>
<dbReference type="PANTHER" id="PTHR23502:SF132">
    <property type="entry name" value="POLYAMINE TRANSPORTER 2-RELATED"/>
    <property type="match status" value="1"/>
</dbReference>
<feature type="transmembrane region" description="Helical" evidence="8">
    <location>
        <begin position="312"/>
        <end position="337"/>
    </location>
</feature>
<dbReference type="Gene3D" id="1.20.1720.10">
    <property type="entry name" value="Multidrug resistance protein D"/>
    <property type="match status" value="1"/>
</dbReference>
<dbReference type="InterPro" id="IPR004812">
    <property type="entry name" value="Efflux_drug-R_Bcr/CmlA"/>
</dbReference>
<keyword evidence="7 8" id="KW-0472">Membrane</keyword>
<dbReference type="NCBIfam" id="TIGR00710">
    <property type="entry name" value="efflux_Bcr_CflA"/>
    <property type="match status" value="1"/>
</dbReference>
<dbReference type="InterPro" id="IPR036259">
    <property type="entry name" value="MFS_trans_sf"/>
</dbReference>
<evidence type="ECO:0000259" key="9">
    <source>
        <dbReference type="PROSITE" id="PS50850"/>
    </source>
</evidence>
<feature type="transmembrane region" description="Helical" evidence="8">
    <location>
        <begin position="248"/>
        <end position="266"/>
    </location>
</feature>
<dbReference type="PANTHER" id="PTHR23502">
    <property type="entry name" value="MAJOR FACILITATOR SUPERFAMILY"/>
    <property type="match status" value="1"/>
</dbReference>